<organism evidence="8 9">
    <name type="scientific">Thamnidium elegans</name>
    <dbReference type="NCBI Taxonomy" id="101142"/>
    <lineage>
        <taxon>Eukaryota</taxon>
        <taxon>Fungi</taxon>
        <taxon>Fungi incertae sedis</taxon>
        <taxon>Mucoromycota</taxon>
        <taxon>Mucoromycotina</taxon>
        <taxon>Mucoromycetes</taxon>
        <taxon>Mucorales</taxon>
        <taxon>Mucorineae</taxon>
        <taxon>Mucoraceae</taxon>
        <taxon>Thamnidium</taxon>
    </lineage>
</organism>
<comment type="similarity">
    <text evidence="3">Belongs to the CENP-I/CTF3 family.</text>
</comment>
<dbReference type="GO" id="GO:0000939">
    <property type="term" value="C:inner kinetochore"/>
    <property type="evidence" value="ECO:0007669"/>
    <property type="project" value="TreeGrafter"/>
</dbReference>
<name>A0A8H7SUA8_9FUNG</name>
<evidence type="ECO:0000256" key="3">
    <source>
        <dbReference type="ARBA" id="ARBA00005470"/>
    </source>
</evidence>
<evidence type="ECO:0000256" key="2">
    <source>
        <dbReference type="ARBA" id="ARBA00004584"/>
    </source>
</evidence>
<dbReference type="Pfam" id="PF07778">
    <property type="entry name" value="CENP-I"/>
    <property type="match status" value="1"/>
</dbReference>
<accession>A0A8H7SUA8</accession>
<keyword evidence="5" id="KW-0539">Nucleus</keyword>
<feature type="non-terminal residue" evidence="8">
    <location>
        <position position="1"/>
    </location>
</feature>
<proteinExistence type="inferred from homology"/>
<dbReference type="GO" id="GO:0034080">
    <property type="term" value="P:CENP-A containing chromatin assembly"/>
    <property type="evidence" value="ECO:0007669"/>
    <property type="project" value="TreeGrafter"/>
</dbReference>
<dbReference type="InterPro" id="IPR012485">
    <property type="entry name" value="CENP-I"/>
</dbReference>
<sequence length="742" mass="85096">STKKSSLKKRSNSIEHEDTNVQETIKEGTNAQIGDNEDIKSERKSSLEESRSSSVKSEDINVQQVSDNEDMFDSESGKNSSLEERVLRSNSIEETKTRLVDYEDIEIAEASNNEDTEVAEASGNEDTEIGEANGNEETAEAGGNGDTEIAEAGANENAETAVAGENVEMAEANGNINRNPIIFSDNNGSDVYDQEDPGGLDDDEEEEEEEEEEIEDDRSSQLDYVQLNYIERGDTPMEEKKIEESEIEKKRLIAHWLTVEELDDAITCLFEGFLPGIMKARLRQTLGDLLPYSLNIRKYGLRNDHFKNFFYLLNDRALYLGTVKKYLPFLLPRETISEQNIVKIIGRLSRNGDDLRTVNAFLKWTIVVFDYLDSTETIRKLKEDVTPYRIRKLKSLVDQEKENRSLIGLLMVYNSFDKSVEVPVNVRLRDMFVFEHPDPAMKAEVSKIDDAIIRLSYYLGHQLLSTVRWNNNIDKPELQELLKKLLRLAQFSKSQLPIVNLFLREYLRSWNGIEFQDEILGLISFIKPADYEELYQNILLPLYRKYYVLDVTWKAKLINCYTGWLKNWALLDWRGHKEQEENETSDTDVDKITWMFEGLSLRVDYFVTIQRVIEHVDKISIVGLLAENDDPLLQHATLSFFELVANIPLQHDIPEIIVPSIDLVCRCFFSSNAMALSRICGIICQYVVAFSENDKKDDDWLSRHSPDYLTMFNTYVTDICNALWKNKSLTIGGNAMAFALSE</sequence>
<evidence type="ECO:0000313" key="8">
    <source>
        <dbReference type="EMBL" id="KAG2234615.1"/>
    </source>
</evidence>
<protein>
    <submittedName>
        <fullName evidence="8">Uncharacterized protein</fullName>
    </submittedName>
</protein>
<feature type="compositionally biased region" description="Basic and acidic residues" evidence="7">
    <location>
        <begin position="37"/>
        <end position="59"/>
    </location>
</feature>
<feature type="compositionally biased region" description="Basic and acidic residues" evidence="7">
    <location>
        <begin position="81"/>
        <end position="101"/>
    </location>
</feature>
<evidence type="ECO:0000256" key="1">
    <source>
        <dbReference type="ARBA" id="ARBA00004123"/>
    </source>
</evidence>
<feature type="region of interest" description="Disordered" evidence="7">
    <location>
        <begin position="177"/>
        <end position="219"/>
    </location>
</feature>
<evidence type="ECO:0000256" key="7">
    <source>
        <dbReference type="SAM" id="MobiDB-lite"/>
    </source>
</evidence>
<evidence type="ECO:0000256" key="6">
    <source>
        <dbReference type="ARBA" id="ARBA00023328"/>
    </source>
</evidence>
<feature type="compositionally biased region" description="Acidic residues" evidence="7">
    <location>
        <begin position="102"/>
        <end position="129"/>
    </location>
</feature>
<keyword evidence="4" id="KW-0158">Chromosome</keyword>
<keyword evidence="9" id="KW-1185">Reference proteome</keyword>
<comment type="subcellular location">
    <subcellularLocation>
        <location evidence="2">Chromosome</location>
        <location evidence="2">Centromere</location>
    </subcellularLocation>
    <subcellularLocation>
        <location evidence="1">Nucleus</location>
    </subcellularLocation>
</comment>
<dbReference type="PANTHER" id="PTHR48208:SF2">
    <property type="entry name" value="CENTROMERE PROTEIN I"/>
    <property type="match status" value="1"/>
</dbReference>
<feature type="region of interest" description="Disordered" evidence="7">
    <location>
        <begin position="1"/>
        <end position="148"/>
    </location>
</feature>
<evidence type="ECO:0000256" key="5">
    <source>
        <dbReference type="ARBA" id="ARBA00023242"/>
    </source>
</evidence>
<keyword evidence="6" id="KW-0137">Centromere</keyword>
<gene>
    <name evidence="8" type="ORF">INT48_003423</name>
</gene>
<dbReference type="GO" id="GO:0005634">
    <property type="term" value="C:nucleus"/>
    <property type="evidence" value="ECO:0007669"/>
    <property type="project" value="UniProtKB-SubCell"/>
</dbReference>
<evidence type="ECO:0000256" key="4">
    <source>
        <dbReference type="ARBA" id="ARBA00022454"/>
    </source>
</evidence>
<dbReference type="Proteomes" id="UP000613177">
    <property type="component" value="Unassembled WGS sequence"/>
</dbReference>
<dbReference type="PANTHER" id="PTHR48208">
    <property type="entry name" value="CENTROMERE PROTEIN I"/>
    <property type="match status" value="1"/>
</dbReference>
<dbReference type="GO" id="GO:0000070">
    <property type="term" value="P:mitotic sister chromatid segregation"/>
    <property type="evidence" value="ECO:0007669"/>
    <property type="project" value="TreeGrafter"/>
</dbReference>
<reference evidence="8" key="1">
    <citation type="submission" date="2021-01" db="EMBL/GenBank/DDBJ databases">
        <title>Metabolic potential, ecology and presence of endohyphal bacteria is reflected in genomic diversity of Mucoromycotina.</title>
        <authorList>
            <person name="Muszewska A."/>
            <person name="Okrasinska A."/>
            <person name="Steczkiewicz K."/>
            <person name="Drgas O."/>
            <person name="Orlowska M."/>
            <person name="Perlinska-Lenart U."/>
            <person name="Aleksandrzak-Piekarczyk T."/>
            <person name="Szatraj K."/>
            <person name="Zielenkiewicz U."/>
            <person name="Pilsyk S."/>
            <person name="Malc E."/>
            <person name="Mieczkowski P."/>
            <person name="Kruszewska J.S."/>
            <person name="Biernat P."/>
            <person name="Pawlowska J."/>
        </authorList>
    </citation>
    <scope>NUCLEOTIDE SEQUENCE</scope>
    <source>
        <strain evidence="8">WA0000018081</strain>
    </source>
</reference>
<feature type="compositionally biased region" description="Acidic residues" evidence="7">
    <location>
        <begin position="192"/>
        <end position="216"/>
    </location>
</feature>
<dbReference type="EMBL" id="JAEPRE010000049">
    <property type="protein sequence ID" value="KAG2234615.1"/>
    <property type="molecule type" value="Genomic_DNA"/>
</dbReference>
<feature type="compositionally biased region" description="Polar residues" evidence="7">
    <location>
        <begin position="21"/>
        <end position="33"/>
    </location>
</feature>
<feature type="compositionally biased region" description="Basic residues" evidence="7">
    <location>
        <begin position="1"/>
        <end position="11"/>
    </location>
</feature>
<dbReference type="AlphaFoldDB" id="A0A8H7SUA8"/>
<evidence type="ECO:0000313" key="9">
    <source>
        <dbReference type="Proteomes" id="UP000613177"/>
    </source>
</evidence>
<comment type="caution">
    <text evidence="8">The sequence shown here is derived from an EMBL/GenBank/DDBJ whole genome shotgun (WGS) entry which is preliminary data.</text>
</comment>
<feature type="compositionally biased region" description="Polar residues" evidence="7">
    <location>
        <begin position="177"/>
        <end position="189"/>
    </location>
</feature>